<dbReference type="GeneID" id="14913364"/>
<organism evidence="2 3">
    <name type="scientific">Acanthamoeba castellanii (strain ATCC 30010 / Neff)</name>
    <dbReference type="NCBI Taxonomy" id="1257118"/>
    <lineage>
        <taxon>Eukaryota</taxon>
        <taxon>Amoebozoa</taxon>
        <taxon>Discosea</taxon>
        <taxon>Longamoebia</taxon>
        <taxon>Centramoebida</taxon>
        <taxon>Acanthamoebidae</taxon>
        <taxon>Acanthamoeba</taxon>
    </lineage>
</organism>
<accession>L8GJ95</accession>
<keyword evidence="3" id="KW-1185">Reference proteome</keyword>
<keyword evidence="1" id="KW-0812">Transmembrane</keyword>
<evidence type="ECO:0000256" key="1">
    <source>
        <dbReference type="SAM" id="Phobius"/>
    </source>
</evidence>
<keyword evidence="1" id="KW-1133">Transmembrane helix</keyword>
<evidence type="ECO:0000313" key="3">
    <source>
        <dbReference type="Proteomes" id="UP000011083"/>
    </source>
</evidence>
<evidence type="ECO:0008006" key="4">
    <source>
        <dbReference type="Google" id="ProtNLM"/>
    </source>
</evidence>
<gene>
    <name evidence="2" type="ORF">ACA1_098020</name>
</gene>
<protein>
    <recommendedName>
        <fullName evidence="4">Transmembrane protein</fullName>
    </recommendedName>
</protein>
<dbReference type="AlphaFoldDB" id="L8GJ95"/>
<evidence type="ECO:0000313" key="2">
    <source>
        <dbReference type="EMBL" id="ELR13105.1"/>
    </source>
</evidence>
<dbReference type="VEuPathDB" id="AmoebaDB:ACA1_098020"/>
<keyword evidence="1" id="KW-0472">Membrane</keyword>
<dbReference type="KEGG" id="acan:ACA1_098020"/>
<feature type="transmembrane region" description="Helical" evidence="1">
    <location>
        <begin position="103"/>
        <end position="121"/>
    </location>
</feature>
<name>L8GJ95_ACACF</name>
<proteinExistence type="predicted"/>
<dbReference type="EMBL" id="KB008103">
    <property type="protein sequence ID" value="ELR13105.1"/>
    <property type="molecule type" value="Genomic_DNA"/>
</dbReference>
<feature type="transmembrane region" description="Helical" evidence="1">
    <location>
        <begin position="66"/>
        <end position="83"/>
    </location>
</feature>
<reference evidence="2 3" key="1">
    <citation type="journal article" date="2013" name="Genome Biol.">
        <title>Genome of Acanthamoeba castellanii highlights extensive lateral gene transfer and early evolution of tyrosine kinase signaling.</title>
        <authorList>
            <person name="Clarke M."/>
            <person name="Lohan A.J."/>
            <person name="Liu B."/>
            <person name="Lagkouvardos I."/>
            <person name="Roy S."/>
            <person name="Zafar N."/>
            <person name="Bertelli C."/>
            <person name="Schilde C."/>
            <person name="Kianianmomeni A."/>
            <person name="Burglin T.R."/>
            <person name="Frech C."/>
            <person name="Turcotte B."/>
            <person name="Kopec K.O."/>
            <person name="Synnott J.M."/>
            <person name="Choo C."/>
            <person name="Paponov I."/>
            <person name="Finkler A."/>
            <person name="Soon Heng Tan C."/>
            <person name="Hutchins A.P."/>
            <person name="Weinmeier T."/>
            <person name="Rattei T."/>
            <person name="Chu J.S."/>
            <person name="Gimenez G."/>
            <person name="Irimia M."/>
            <person name="Rigden D.J."/>
            <person name="Fitzpatrick D.A."/>
            <person name="Lorenzo-Morales J."/>
            <person name="Bateman A."/>
            <person name="Chiu C.H."/>
            <person name="Tang P."/>
            <person name="Hegemann P."/>
            <person name="Fromm H."/>
            <person name="Raoult D."/>
            <person name="Greub G."/>
            <person name="Miranda-Saavedra D."/>
            <person name="Chen N."/>
            <person name="Nash P."/>
            <person name="Ginger M.L."/>
            <person name="Horn M."/>
            <person name="Schaap P."/>
            <person name="Caler L."/>
            <person name="Loftus B."/>
        </authorList>
    </citation>
    <scope>NUCLEOTIDE SEQUENCE [LARGE SCALE GENOMIC DNA]</scope>
    <source>
        <strain evidence="2 3">Neff</strain>
    </source>
</reference>
<sequence length="237" mass="27340">MEQQTLIIHSTQAPVRLDMRRRLFRVGEFDESLPFLLRGRIDDGQFAATMHGLNCTLQAPSAMRTLMWLSVIGIWISFGIFLWDITSWNYAYDSFTTTWLFEGLMFFFAVMTIIFSIGYVLNLRKRVDEYLAQANAHYNPLGINFRLEKGYRRWYLVIDIMPQYSSAAGPSTNTLPQDEYCQQAPVMVQPAYYYPNPAGFAPAPQQHQTLPQQQQQMPYGAYSQVAYQQQAPSTNNV</sequence>
<dbReference type="Proteomes" id="UP000011083">
    <property type="component" value="Unassembled WGS sequence"/>
</dbReference>
<dbReference type="RefSeq" id="XP_004335118.1">
    <property type="nucleotide sequence ID" value="XM_004335070.1"/>
</dbReference>